<dbReference type="AlphaFoldDB" id="A0AAW1QFL8"/>
<proteinExistence type="predicted"/>
<evidence type="ECO:0000313" key="2">
    <source>
        <dbReference type="Proteomes" id="UP001489004"/>
    </source>
</evidence>
<gene>
    <name evidence="1" type="ORF">WJX72_008103</name>
</gene>
<sequence length="219" mass="23701">MDSNAGVVARVVGLTRVILPESSQASVVSCCCKVKMARQILPASDWALHHFTLVVYIFKLDNIKHMTALTALTRLIVKGLRLHTAPAQCLRAGASRFSSGRFVKGCNFERCAAARSHLQRVFASMAGSDDLFCNRTKEMRHLRALLQSPPPKRTGITVIVGPPSSGKTALIPMGRVLSAFEQALRDSKKGMRLFDGAATTTGSLCSSPAGHHPDHAPRR</sequence>
<keyword evidence="2" id="KW-1185">Reference proteome</keyword>
<reference evidence="1 2" key="1">
    <citation type="journal article" date="2024" name="Nat. Commun.">
        <title>Phylogenomics reveals the evolutionary origins of lichenization in chlorophyte algae.</title>
        <authorList>
            <person name="Puginier C."/>
            <person name="Libourel C."/>
            <person name="Otte J."/>
            <person name="Skaloud P."/>
            <person name="Haon M."/>
            <person name="Grisel S."/>
            <person name="Petersen M."/>
            <person name="Berrin J.G."/>
            <person name="Delaux P.M."/>
            <person name="Dal Grande F."/>
            <person name="Keller J."/>
        </authorList>
    </citation>
    <scope>NUCLEOTIDE SEQUENCE [LARGE SCALE GENOMIC DNA]</scope>
    <source>
        <strain evidence="1 2">SAG 2043</strain>
    </source>
</reference>
<organism evidence="1 2">
    <name type="scientific">[Myrmecia] bisecta</name>
    <dbReference type="NCBI Taxonomy" id="41462"/>
    <lineage>
        <taxon>Eukaryota</taxon>
        <taxon>Viridiplantae</taxon>
        <taxon>Chlorophyta</taxon>
        <taxon>core chlorophytes</taxon>
        <taxon>Trebouxiophyceae</taxon>
        <taxon>Trebouxiales</taxon>
        <taxon>Trebouxiaceae</taxon>
        <taxon>Myrmecia</taxon>
    </lineage>
</organism>
<protein>
    <submittedName>
        <fullName evidence="1">Uncharacterized protein</fullName>
    </submittedName>
</protein>
<dbReference type="Proteomes" id="UP001489004">
    <property type="component" value="Unassembled WGS sequence"/>
</dbReference>
<accession>A0AAW1QFL8</accession>
<evidence type="ECO:0000313" key="1">
    <source>
        <dbReference type="EMBL" id="KAK9820253.1"/>
    </source>
</evidence>
<name>A0AAW1QFL8_9CHLO</name>
<comment type="caution">
    <text evidence="1">The sequence shown here is derived from an EMBL/GenBank/DDBJ whole genome shotgun (WGS) entry which is preliminary data.</text>
</comment>
<dbReference type="EMBL" id="JALJOR010000003">
    <property type="protein sequence ID" value="KAK9820253.1"/>
    <property type="molecule type" value="Genomic_DNA"/>
</dbReference>